<gene>
    <name evidence="4" type="ORF">BD821_10493</name>
</gene>
<dbReference type="InterPro" id="IPR023158">
    <property type="entry name" value="YerB-like_sf"/>
</dbReference>
<evidence type="ECO:0008006" key="6">
    <source>
        <dbReference type="Google" id="ProtNLM"/>
    </source>
</evidence>
<sequence length="333" mass="37657">MNKKILSILIISTILYGCSSSEAIMPNNTEPLPIDVSDSIEEKTFPFTGKPMTSNNTSLPFMAIIENSKDARPQSGLSNADIVFETMAEGGISRFIALFHMEIAKKIGPIRSVRPYFIEISQSLDLPFAHCGGSEDALKSIDSNNLMSLNEMRFGDSYWRDNSKKPPHNLYTSSEKITSLLTEKQFNKIPTSNLKFDSSYWNNKDFKNCRDIKINMNKYYDTSYKYEEGIYKKFIGEDIFIDKSNNSEIELNNIVIQQTTITLSKDKIHVEIPLVGEGNGYVLSQGKVIPILWSKKDSNSVTELKDENGNIVSLSEGKTWWNIVDKSNEISLH</sequence>
<keyword evidence="1" id="KW-0732">Signal</keyword>
<feature type="chain" id="PRO_5015496884" description="DUF3048 family protein" evidence="1">
    <location>
        <begin position="24"/>
        <end position="333"/>
    </location>
</feature>
<evidence type="ECO:0000256" key="1">
    <source>
        <dbReference type="SAM" id="SignalP"/>
    </source>
</evidence>
<feature type="domain" description="DUF3048" evidence="3">
    <location>
        <begin position="212"/>
        <end position="320"/>
    </location>
</feature>
<dbReference type="Proteomes" id="UP000239863">
    <property type="component" value="Unassembled WGS sequence"/>
</dbReference>
<feature type="domain" description="DUF3048" evidence="2">
    <location>
        <begin position="47"/>
        <end position="186"/>
    </location>
</feature>
<evidence type="ECO:0000313" key="5">
    <source>
        <dbReference type="Proteomes" id="UP000239863"/>
    </source>
</evidence>
<dbReference type="Pfam" id="PF11258">
    <property type="entry name" value="DUF3048"/>
    <property type="match status" value="1"/>
</dbReference>
<feature type="signal peptide" evidence="1">
    <location>
        <begin position="1"/>
        <end position="23"/>
    </location>
</feature>
<dbReference type="OrthoDB" id="9779102at2"/>
<dbReference type="Pfam" id="PF17479">
    <property type="entry name" value="DUF3048_C"/>
    <property type="match status" value="1"/>
</dbReference>
<name>A0A2S6FYX9_9CLOT</name>
<dbReference type="Gene3D" id="3.50.90.10">
    <property type="entry name" value="YerB-like"/>
    <property type="match status" value="1"/>
</dbReference>
<comment type="caution">
    <text evidence="4">The sequence shown here is derived from an EMBL/GenBank/DDBJ whole genome shotgun (WGS) entry which is preliminary data.</text>
</comment>
<protein>
    <recommendedName>
        <fullName evidence="6">DUF3048 family protein</fullName>
    </recommendedName>
</protein>
<evidence type="ECO:0000313" key="4">
    <source>
        <dbReference type="EMBL" id="PPK48832.1"/>
    </source>
</evidence>
<reference evidence="4 5" key="1">
    <citation type="submission" date="2018-02" db="EMBL/GenBank/DDBJ databases">
        <title>Genomic Encyclopedia of Archaeal and Bacterial Type Strains, Phase II (KMG-II): from individual species to whole genera.</title>
        <authorList>
            <person name="Goeker M."/>
        </authorList>
    </citation>
    <scope>NUCLEOTIDE SEQUENCE [LARGE SCALE GENOMIC DNA]</scope>
    <source>
        <strain evidence="4 5">DSM 15099</strain>
    </source>
</reference>
<dbReference type="STRING" id="37659.GCA_000703125_00817"/>
<dbReference type="EMBL" id="PTIS01000004">
    <property type="protein sequence ID" value="PPK48832.1"/>
    <property type="molecule type" value="Genomic_DNA"/>
</dbReference>
<organism evidence="4 5">
    <name type="scientific">Clostridium algidicarnis DSM 15099</name>
    <dbReference type="NCBI Taxonomy" id="1121295"/>
    <lineage>
        <taxon>Bacteria</taxon>
        <taxon>Bacillati</taxon>
        <taxon>Bacillota</taxon>
        <taxon>Clostridia</taxon>
        <taxon>Eubacteriales</taxon>
        <taxon>Clostridiaceae</taxon>
        <taxon>Clostridium</taxon>
    </lineage>
</organism>
<dbReference type="AlphaFoldDB" id="A0A2S6FYX9"/>
<proteinExistence type="predicted"/>
<dbReference type="RefSeq" id="WP_104409548.1">
    <property type="nucleotide sequence ID" value="NZ_PTIS01000004.1"/>
</dbReference>
<evidence type="ECO:0000259" key="3">
    <source>
        <dbReference type="Pfam" id="PF17479"/>
    </source>
</evidence>
<accession>A0A2S6FYX9</accession>
<evidence type="ECO:0000259" key="2">
    <source>
        <dbReference type="Pfam" id="PF11258"/>
    </source>
</evidence>
<dbReference type="InterPro" id="IPR021416">
    <property type="entry name" value="DUF3048_N"/>
</dbReference>
<dbReference type="PROSITE" id="PS51257">
    <property type="entry name" value="PROKAR_LIPOPROTEIN"/>
    <property type="match status" value="1"/>
</dbReference>
<dbReference type="InterPro" id="IPR035328">
    <property type="entry name" value="DUF3048_C"/>
</dbReference>
<dbReference type="SUPFAM" id="SSF159774">
    <property type="entry name" value="YerB-like"/>
    <property type="match status" value="1"/>
</dbReference>